<organism evidence="1 2">
    <name type="scientific">Aquibacillus albus</name>
    <dbReference type="NCBI Taxonomy" id="1168171"/>
    <lineage>
        <taxon>Bacteria</taxon>
        <taxon>Bacillati</taxon>
        <taxon>Bacillota</taxon>
        <taxon>Bacilli</taxon>
        <taxon>Bacillales</taxon>
        <taxon>Bacillaceae</taxon>
        <taxon>Aquibacillus</taxon>
    </lineage>
</organism>
<accession>A0ABS2N1F8</accession>
<dbReference type="EMBL" id="JAFBDR010000013">
    <property type="protein sequence ID" value="MBM7571960.1"/>
    <property type="molecule type" value="Genomic_DNA"/>
</dbReference>
<dbReference type="InterPro" id="IPR014199">
    <property type="entry name" value="Spore_YtxC"/>
</dbReference>
<keyword evidence="2" id="KW-1185">Reference proteome</keyword>
<name>A0ABS2N1F8_9BACI</name>
<dbReference type="RefSeq" id="WP_204500023.1">
    <property type="nucleotide sequence ID" value="NZ_JAFBDR010000013.1"/>
</dbReference>
<evidence type="ECO:0000313" key="1">
    <source>
        <dbReference type="EMBL" id="MBM7571960.1"/>
    </source>
</evidence>
<protein>
    <submittedName>
        <fullName evidence="1">Sporulation protein YtxC</fullName>
    </submittedName>
</protein>
<reference evidence="1 2" key="1">
    <citation type="submission" date="2021-01" db="EMBL/GenBank/DDBJ databases">
        <title>Genomic Encyclopedia of Type Strains, Phase IV (KMG-IV): sequencing the most valuable type-strain genomes for metagenomic binning, comparative biology and taxonomic classification.</title>
        <authorList>
            <person name="Goeker M."/>
        </authorList>
    </citation>
    <scope>NUCLEOTIDE SEQUENCE [LARGE SCALE GENOMIC DNA]</scope>
    <source>
        <strain evidence="1 2">DSM 23711</strain>
    </source>
</reference>
<dbReference type="Pfam" id="PF08812">
    <property type="entry name" value="YtxC"/>
    <property type="match status" value="1"/>
</dbReference>
<sequence>MLEVYFEIKKEAETFCERLLLYDPHVKIKWNTDQSWGNQLKLTTSKSSTYQQYRFIAKAMTDVFIFHRELNWVTEVITKVYYFSNKDEIQRIVDITHSIISGEDVELVQFIKKNKPRDTLLQIFELGSREDIIHFNSIVNFRMQLFQSELIEVVGLAIDEFKREEEYQSFVHSLREYIAKRKTKVSIVHLLQGDNFIFYKSNGEVYTTMELKSLISKEPLYIVGLDQDEVNLTPLLAMAPEKIIIYGDSPSEAKTLTVLNIFQEKVCLKPMKSFPFEKSLNSNG</sequence>
<gene>
    <name evidence="1" type="ORF">JOC48_002461</name>
</gene>
<dbReference type="Proteomes" id="UP001296943">
    <property type="component" value="Unassembled WGS sequence"/>
</dbReference>
<proteinExistence type="predicted"/>
<comment type="caution">
    <text evidence="1">The sequence shown here is derived from an EMBL/GenBank/DDBJ whole genome shotgun (WGS) entry which is preliminary data.</text>
</comment>
<evidence type="ECO:0000313" key="2">
    <source>
        <dbReference type="Proteomes" id="UP001296943"/>
    </source>
</evidence>